<feature type="compositionally biased region" description="Basic and acidic residues" evidence="1">
    <location>
        <begin position="2695"/>
        <end position="2706"/>
    </location>
</feature>
<feature type="compositionally biased region" description="Basic and acidic residues" evidence="1">
    <location>
        <begin position="1107"/>
        <end position="1155"/>
    </location>
</feature>
<feature type="region of interest" description="Disordered" evidence="1">
    <location>
        <begin position="483"/>
        <end position="530"/>
    </location>
</feature>
<feature type="compositionally biased region" description="Basic and acidic residues" evidence="1">
    <location>
        <begin position="200"/>
        <end position="227"/>
    </location>
</feature>
<feature type="region of interest" description="Disordered" evidence="1">
    <location>
        <begin position="3910"/>
        <end position="3971"/>
    </location>
</feature>
<feature type="region of interest" description="Disordered" evidence="1">
    <location>
        <begin position="320"/>
        <end position="412"/>
    </location>
</feature>
<feature type="compositionally biased region" description="Basic and acidic residues" evidence="1">
    <location>
        <begin position="1472"/>
        <end position="1510"/>
    </location>
</feature>
<feature type="compositionally biased region" description="Basic and acidic residues" evidence="1">
    <location>
        <begin position="742"/>
        <end position="753"/>
    </location>
</feature>
<feature type="compositionally biased region" description="Basic and acidic residues" evidence="1">
    <location>
        <begin position="3296"/>
        <end position="3306"/>
    </location>
</feature>
<evidence type="ECO:0000313" key="2">
    <source>
        <dbReference type="EMBL" id="KAG0498389.1"/>
    </source>
</evidence>
<comment type="caution">
    <text evidence="2">The sequence shown here is derived from an EMBL/GenBank/DDBJ whole genome shotgun (WGS) entry which is preliminary data.</text>
</comment>
<feature type="compositionally biased region" description="Polar residues" evidence="1">
    <location>
        <begin position="2019"/>
        <end position="2031"/>
    </location>
</feature>
<feature type="compositionally biased region" description="Polar residues" evidence="1">
    <location>
        <begin position="320"/>
        <end position="342"/>
    </location>
</feature>
<dbReference type="Proteomes" id="UP000636800">
    <property type="component" value="Chromosome 1"/>
</dbReference>
<feature type="region of interest" description="Disordered" evidence="1">
    <location>
        <begin position="3678"/>
        <end position="3711"/>
    </location>
</feature>
<feature type="compositionally biased region" description="Acidic residues" evidence="1">
    <location>
        <begin position="3920"/>
        <end position="3934"/>
    </location>
</feature>
<feature type="region of interest" description="Disordered" evidence="1">
    <location>
        <begin position="1303"/>
        <end position="1328"/>
    </location>
</feature>
<feature type="compositionally biased region" description="Polar residues" evidence="1">
    <location>
        <begin position="977"/>
        <end position="991"/>
    </location>
</feature>
<feature type="region of interest" description="Disordered" evidence="1">
    <location>
        <begin position="33"/>
        <end position="53"/>
    </location>
</feature>
<feature type="region of interest" description="Disordered" evidence="1">
    <location>
        <begin position="2963"/>
        <end position="2983"/>
    </location>
</feature>
<feature type="compositionally biased region" description="Basic and acidic residues" evidence="1">
    <location>
        <begin position="392"/>
        <end position="412"/>
    </location>
</feature>
<sequence length="4007" mass="452539">MERDQEEKTKEIVDHDINKDDADLINIVDRRGKNQVDSFDGEPAKAEMEQQIGEPQQETLGEELQEVTEEIDQHFHTTEKNKINEATEQSKPIVGKEDLEDFSNVAPDNYNPNSSTSNLEEEGEAQLRNENYLEEHQKSVPRDVAGEDKNIKPARVVSAASSIHDLDTDEMLNLEEDANASAKVQEQSFNSAPHYLLNEDSEHKNAEEDPEQKIERIPLGEKRDVNTDKGSINDGAERNQVESTNNISGVPEIHHQILELQKEIAGNDEVVLHIKEGQQEITEEFNQQLSLLIQKHEGTGDVESEELSVYKEEKLEQCSLVDTQQSKAKYETNTEQGESSKGLSKDIPEEKKEAEVSTGISTISDSNFKAQSPIEETKTKKPEEVVFPTEASEEHQEKERDPEAKIKEIIDPDANKDNADLLNIIDHREANQVDRFDGEPATTELEAQTWEPQQEIAGEELQRVIEEIDQHFCTVEKKNQINEATEQGKLLVGKEEDLEDFSNVAPDNYNPNSSTSNHKEESESQIRNENYLEELQKSVPRNEACEDMNIKPACVVSAANSINDLDTDEMLQLEEDANTSAKVQEQSFNSAPHYLLNEDSEHKHTEEDPEQKIERIVLEEKRQVNTDNGNINDGEERNQIESTNNISGVPEIRHQSLELQKEIAGNDEVVLLIKESHQKVTEEFDQHLSLLKQKHEGTGGVESEELSVCKEEKLEQCSLVDTQQSKAKYETNTEQGESSKGLSKDVPEEKMEAEVSTGISSISESNFKAQTPVEETKTKKPEEVVFPTEASEEYQEKERDPEEKIKEIIDPDANKDNTDLVNIVEHREANQVDRFDGEPTATDLEAQIWEPQQEIAGKELQKVIEEIDQHFYTVEKNDQINEATNQGKPIVGKEEDLEDFSNVALDNYNPNSSTSNHEEEGEAQLRDENYLEEFQKSVPSDEPSGDNNVKPARLVSAASSIHDLDTDEMLQHKEDANTNAKVQEQSLNSTPHYLLNEDSKHKDTEEDPERKIERIALGENSHVNTDTGSINDGTERNQVESTNNISSAPEIGQQILELQKEIAGNDEVVLNIKEGHQEVTEEFDRHLSLLKQKHEGTENIKSGELSVSKDKKLEQSSVKKETILEDTPQIKEKYEESKEQAESSKELAKDIPEEKKEEVSRVIFPIVESNFRAQSPTEETQTKKSEEETVFLNEALAEHQETEKDPEEKMNEIIDHVINKDDTDLVNVVDGKETNLEDRSDGEPTKTEMEGQICESQQEIVDEELQEVAEEIDQHFYATERKDKDKEVTEPSKLPVYKEEILEESSPKEFKESNIKLRSKQQNEGEEVKEKFITCLQLSQDNNAASEEEKIISAHLILEEREKKNSREGYEKDLQDEKEIETKDIKNTEEASNFPKNKDQDEQDRNAAETSVTNYKVEGKSEGNADNLMKNVAAKVEESNKPDSQEDEEDGQTRAKVRHETFDSISLPQRNDASKDQDRENDSEQEKEEITCEALKHENIDHGNEKDGKESNQNGQFDCFASIPELSIPKLQETEIEDDSNMTESIQIIEDINQESSITKHTNDDNEASESSQFNASKEEKVEQSCHVAPIEKIFGSSKAIQEMTENLLEDIKQSNTSDETSKEHNFISADQTCEEKSFQDIEGTNSCKRLEANAEGSLIRNECIQEASSKPENLDEGYYLKTTDKIHAESCSSSFKGSLNESPWIDDAETEQQPTEKVIEPGLSTSKQIHEGMEVTELVMHNKIEEYETTKDLIPRQAADDLVEKRTPEVHHMAGHTAPCAHHELGYDSKHYADPIKIEEETEDAEYSYSSFYKDINIGKAADKEASKINVEEDIGKNGTAMKKSQICFEELNVATPSKQNEIAGCEREIEHSEMKVEEATHIKELKNEVQKTTIFEDEKRDADLSLNVQHKEGKKIEKDEPEYDVIYEDEIMETTMPDKSYAEIQASAHRAISVHKQIPLEAKSCTIHDDSYGEVAYKKDDKFIEGIEDDIINQMENKRTTDDETTIELGSRLTVQWDTPSKSNNTQAQVEEASPDPGSEQTKGLLDDYTGAKSNICPEEELKNDSVVDISHQESTFEGENRNINAKENLPKFEALSLLDASVIEANQEAAFEAFAEEHTQIEDGNSEERPSSHKGNNETLGQVEMEQGEMKKPKESVPLEKTSEAASSIECDQNAYLDKADQQANSEEKAEVINIEKNLQKLKEVIQIEPENDNFGDVKEKQYSVSNLQESFLKNGNGIIQELRAECETNIQSYIAICDRDANEETLPDEKIGRQDEYKDLRNDTSYRQLHSMPTEGIEEAKEVPHSSHQMEEMGLPVSGQAEAGEKSLTGETLDDKLEEDKCQQMDAILQGHKIKQAPDEKDTKNRIDKDGRDVVQQFDPKVFLDNSATELTMEDEYSGENQGDQIDSAVKMNETANDEILTIEIETDSTAGEDKLHLQDETQKATKITFNDGKQIVDTDQSAEENSQHKSNLVNDVYENPANEEAQHMNDKQEVEAEQSSMQDNKAQQNQIHERMIELDSKWSKEHHGIAGAPEKTDQEVKKCTASLGETIEQVDQNTEQISIYNAMIDNPTDIGVELVDYDHLMKEEIYSGIASAEVEDLEDNSSDVPQVIASFEENMQINECEVKRKEKLVEASVQEDNEKQTEESELAKVDYISKDYIFPELVQHEKSMQNVSTISQNVVTIAPEETDSKEPSEELAHETTVPSPKKASSVLLTDKTSVIEATNKEENIIHETAMVGDFEGKKKQHFDSDDLPASRFLMEHVLREEVEKHHRCHVEQQNEVTEKMTAVSLPFEHKLEEKGTSREAGPQKLEQSTTFNQEEKNSSEQDDTTVQFPSEHVSLQKYKQEEAAAEHITLEQTNNPMQGKQNTDVKACNAVPEENYPSINELIIDIKSSRRNMEHPTNSKLYEPTVLQESTAKGPIELFFYGEDITNKDGNGMEVLQDVRRGKENSIKAPEEHAQMFYGNSEERSSSYEGNNESIGVVEMEQVEMKKQKESVLLEKTPSELASSIECDQNAYLDNVEPQASSKMVEVIKHEKNLKKINEVIPIEPENYHFGDVQEKQYSVSNLEESCLKNGNGNIEELRAECETDNQSNLAVYGRHVNEETLPDEKIDTQDEDKDLQNDTSYRQLLAKTVEGIEEAKEPPHSKLQMEQTGLKVSKKAEAGEKSLTGGIFYDKLEGKSEVVDVILQEHKIEQAGDEKDAKSRTEKDGRDEVVEQFDTKVLLDNCLTELTMEDENSGENQRDQIDSAIKTNETVNDEILTTEIETDSTTGEDKLCLQDETQKASKIAFDDGKQNFDTDQSAEENDRSKSKPVNYVYENPANKEAQHMNDKQEVEAEHSSMQAIGRQQIQIHETEILKDNKFTSPIIDTIPEESWKIETFGENSSVNKNKEEQGVNKGLVVLKAHDEKEIIKQTLQQEDQKTDQTSIYDKMTDIPTDIGVELVDDDHFKKEEICTGMASAEAENLEDNNSSDVHQVIASVEENMQINECELIRKDILVEASDQEDGKQQTKESELAKVDYISKDNSFSELVQNKKSMENLSTISDVVGAIASEATDLTQPTEQVAHETDVLAPKEASSELPANKALEIEVTNTDENFTHETAMAGDFEDDKKTYFDSNDLPVSRFLIEHVLREEVEKHHTCHVEQVKEKDKAEEMTEVSLLFEHNLIEKGTSQEAGPEKFEQSTNFDQEEKNSSEQDETAVQLPSEYVPLEKHLPEEAAADHITLEPTNNPMQGKQNNDIETSNVVPEVSINELIIETKSSSQSTEHPMTSKLYEPTVLQESTLEGPTELFFYGEGITNNNSNGKEILQDVRKGIENSNAVPEENSLLTSELIIETKVSFQSEEHLTISKELKPANTNSNKKSELANTTRSEMVDSKGEVSHVGAYPVEESCVTVSKNKHENIQTKTNQELEESTDEEKDEEVEETHKNEEAGHETSTVVVSREADVKPSHKKSHNILAGVGSKVKHSIAKVKKAIIGKSSHSKTSTLKGEKVVHHG</sequence>
<feature type="region of interest" description="Disordered" evidence="1">
    <location>
        <begin position="2124"/>
        <end position="2176"/>
    </location>
</feature>
<feature type="region of interest" description="Disordered" evidence="1">
    <location>
        <begin position="973"/>
        <end position="1047"/>
    </location>
</feature>
<feature type="compositionally biased region" description="Basic and acidic residues" evidence="1">
    <location>
        <begin position="125"/>
        <end position="151"/>
    </location>
</feature>
<feature type="region of interest" description="Disordered" evidence="1">
    <location>
        <begin position="721"/>
        <end position="817"/>
    </location>
</feature>
<keyword evidence="3" id="KW-1185">Reference proteome</keyword>
<feature type="compositionally biased region" description="Basic and acidic residues" evidence="1">
    <location>
        <begin position="517"/>
        <end position="526"/>
    </location>
</feature>
<organism evidence="2 3">
    <name type="scientific">Vanilla planifolia</name>
    <name type="common">Vanilla</name>
    <dbReference type="NCBI Taxonomy" id="51239"/>
    <lineage>
        <taxon>Eukaryota</taxon>
        <taxon>Viridiplantae</taxon>
        <taxon>Streptophyta</taxon>
        <taxon>Embryophyta</taxon>
        <taxon>Tracheophyta</taxon>
        <taxon>Spermatophyta</taxon>
        <taxon>Magnoliopsida</taxon>
        <taxon>Liliopsida</taxon>
        <taxon>Asparagales</taxon>
        <taxon>Orchidaceae</taxon>
        <taxon>Vanilloideae</taxon>
        <taxon>Vanilleae</taxon>
        <taxon>Vanilla</taxon>
    </lineage>
</organism>
<feature type="compositionally biased region" description="Basic and acidic residues" evidence="1">
    <location>
        <begin position="995"/>
        <end position="1016"/>
    </location>
</feature>
<feature type="compositionally biased region" description="Basic and acidic residues" evidence="1">
    <location>
        <begin position="2151"/>
        <end position="2166"/>
    </location>
</feature>
<feature type="region of interest" description="Disordered" evidence="1">
    <location>
        <begin position="3296"/>
        <end position="3324"/>
    </location>
</feature>
<feature type="compositionally biased region" description="Basic and acidic residues" evidence="1">
    <location>
        <begin position="923"/>
        <end position="935"/>
    </location>
</feature>
<feature type="compositionally biased region" description="Basic and acidic residues" evidence="1">
    <location>
        <begin position="375"/>
        <end position="384"/>
    </location>
</feature>
<feature type="region of interest" description="Disordered" evidence="1">
    <location>
        <begin position="2693"/>
        <end position="2717"/>
    </location>
</feature>
<accession>A0A835RZB4</accession>
<feature type="compositionally biased region" description="Polar residues" evidence="1">
    <location>
        <begin position="721"/>
        <end position="741"/>
    </location>
</feature>
<feature type="compositionally biased region" description="Basic and acidic residues" evidence="1">
    <location>
        <begin position="1396"/>
        <end position="1407"/>
    </location>
</feature>
<feature type="compositionally biased region" description="Basic and acidic residues" evidence="1">
    <location>
        <begin position="794"/>
        <end position="817"/>
    </location>
</feature>
<feature type="compositionally biased region" description="Polar residues" evidence="1">
    <location>
        <begin position="1021"/>
        <end position="1032"/>
    </location>
</feature>
<feature type="compositionally biased region" description="Polar residues" evidence="1">
    <location>
        <begin position="358"/>
        <end position="370"/>
    </location>
</feature>
<feature type="region of interest" description="Disordered" evidence="1">
    <location>
        <begin position="3865"/>
        <end position="3888"/>
    </location>
</feature>
<feature type="compositionally biased region" description="Basic and acidic residues" evidence="1">
    <location>
        <begin position="343"/>
        <end position="355"/>
    </location>
</feature>
<feature type="region of interest" description="Disordered" evidence="1">
    <location>
        <begin position="3983"/>
        <end position="4007"/>
    </location>
</feature>
<feature type="compositionally biased region" description="Basic and acidic residues" evidence="1">
    <location>
        <begin position="1354"/>
        <end position="1389"/>
    </location>
</feature>
<feature type="compositionally biased region" description="Basic and acidic residues" evidence="1">
    <location>
        <begin position="1230"/>
        <end position="1249"/>
    </location>
</feature>
<feature type="region of interest" description="Disordered" evidence="1">
    <location>
        <begin position="875"/>
        <end position="954"/>
    </location>
</feature>
<gene>
    <name evidence="2" type="ORF">HPP92_003080</name>
</gene>
<feature type="region of interest" description="Disordered" evidence="1">
    <location>
        <begin position="2805"/>
        <end position="2839"/>
    </location>
</feature>
<feature type="compositionally biased region" description="Basic and acidic residues" evidence="1">
    <location>
        <begin position="1435"/>
        <end position="1444"/>
    </location>
</feature>
<evidence type="ECO:0000256" key="1">
    <source>
        <dbReference type="SAM" id="MobiDB-lite"/>
    </source>
</evidence>
<feature type="region of interest" description="Disordered" evidence="1">
    <location>
        <begin position="1225"/>
        <end position="1251"/>
    </location>
</feature>
<reference evidence="2 3" key="1">
    <citation type="journal article" date="2020" name="Nat. Food">
        <title>A phased Vanilla planifolia genome enables genetic improvement of flavour and production.</title>
        <authorList>
            <person name="Hasing T."/>
            <person name="Tang H."/>
            <person name="Brym M."/>
            <person name="Khazi F."/>
            <person name="Huang T."/>
            <person name="Chambers A.H."/>
        </authorList>
    </citation>
    <scope>NUCLEOTIDE SEQUENCE [LARGE SCALE GENOMIC DNA]</scope>
    <source>
        <tissue evidence="2">Leaf</tissue>
    </source>
</reference>
<proteinExistence type="predicted"/>
<feature type="compositionally biased region" description="Polar residues" evidence="1">
    <location>
        <begin position="3865"/>
        <end position="3881"/>
    </location>
</feature>
<feature type="compositionally biased region" description="Basic and acidic residues" evidence="1">
    <location>
        <begin position="2124"/>
        <end position="2134"/>
    </location>
</feature>
<name>A0A835RZB4_VANPL</name>
<dbReference type="EMBL" id="JADCNL010000001">
    <property type="protein sequence ID" value="KAG0498389.1"/>
    <property type="molecule type" value="Genomic_DNA"/>
</dbReference>
<feature type="region of interest" description="Disordered" evidence="1">
    <location>
        <begin position="2019"/>
        <end position="2054"/>
    </location>
</feature>
<feature type="compositionally biased region" description="Polar residues" evidence="1">
    <location>
        <begin position="757"/>
        <end position="769"/>
    </location>
</feature>
<feature type="region of interest" description="Disordered" evidence="1">
    <location>
        <begin position="1354"/>
        <end position="1584"/>
    </location>
</feature>
<feature type="compositionally biased region" description="Basic and acidic residues" evidence="1">
    <location>
        <begin position="774"/>
        <end position="783"/>
    </location>
</feature>
<feature type="compositionally biased region" description="Basic and acidic residues" evidence="1">
    <location>
        <begin position="3935"/>
        <end position="3944"/>
    </location>
</feature>
<evidence type="ECO:0000313" key="3">
    <source>
        <dbReference type="Proteomes" id="UP000636800"/>
    </source>
</evidence>
<feature type="region of interest" description="Disordered" evidence="1">
    <location>
        <begin position="1092"/>
        <end position="1155"/>
    </location>
</feature>
<feature type="region of interest" description="Disordered" evidence="1">
    <location>
        <begin position="199"/>
        <end position="248"/>
    </location>
</feature>
<protein>
    <submittedName>
        <fullName evidence="2">Uncharacterized protein</fullName>
    </submittedName>
</protein>
<feature type="region of interest" description="Disordered" evidence="1">
    <location>
        <begin position="102"/>
        <end position="159"/>
    </location>
</feature>